<evidence type="ECO:0008006" key="4">
    <source>
        <dbReference type="Google" id="ProtNLM"/>
    </source>
</evidence>
<dbReference type="AlphaFoldDB" id="A0A4Q4TP64"/>
<comment type="caution">
    <text evidence="2">The sequence shown here is derived from an EMBL/GenBank/DDBJ whole genome shotgun (WGS) entry which is preliminary data.</text>
</comment>
<name>A0A4Q4TP64_9PEZI</name>
<feature type="chain" id="PRO_5020921592" description="Secreted protein" evidence="1">
    <location>
        <begin position="20"/>
        <end position="74"/>
    </location>
</feature>
<evidence type="ECO:0000313" key="3">
    <source>
        <dbReference type="Proteomes" id="UP000293360"/>
    </source>
</evidence>
<feature type="signal peptide" evidence="1">
    <location>
        <begin position="1"/>
        <end position="19"/>
    </location>
</feature>
<accession>A0A4Q4TP64</accession>
<reference evidence="2 3" key="1">
    <citation type="submission" date="2018-06" db="EMBL/GenBank/DDBJ databases">
        <title>Complete Genomes of Monosporascus.</title>
        <authorList>
            <person name="Robinson A.J."/>
            <person name="Natvig D.O."/>
        </authorList>
    </citation>
    <scope>NUCLEOTIDE SEQUENCE [LARGE SCALE GENOMIC DNA]</scope>
    <source>
        <strain evidence="2 3">CBS 110550</strain>
    </source>
</reference>
<evidence type="ECO:0000256" key="1">
    <source>
        <dbReference type="SAM" id="SignalP"/>
    </source>
</evidence>
<protein>
    <recommendedName>
        <fullName evidence="4">Secreted protein</fullName>
    </recommendedName>
</protein>
<dbReference type="EMBL" id="QJNU01000065">
    <property type="protein sequence ID" value="RYP08382.1"/>
    <property type="molecule type" value="Genomic_DNA"/>
</dbReference>
<keyword evidence="3" id="KW-1185">Reference proteome</keyword>
<proteinExistence type="predicted"/>
<evidence type="ECO:0000313" key="2">
    <source>
        <dbReference type="EMBL" id="RYP08382.1"/>
    </source>
</evidence>
<organism evidence="2 3">
    <name type="scientific">Monosporascus ibericus</name>
    <dbReference type="NCBI Taxonomy" id="155417"/>
    <lineage>
        <taxon>Eukaryota</taxon>
        <taxon>Fungi</taxon>
        <taxon>Dikarya</taxon>
        <taxon>Ascomycota</taxon>
        <taxon>Pezizomycotina</taxon>
        <taxon>Sordariomycetes</taxon>
        <taxon>Xylariomycetidae</taxon>
        <taxon>Xylariales</taxon>
        <taxon>Xylariales incertae sedis</taxon>
        <taxon>Monosporascus</taxon>
    </lineage>
</organism>
<sequence length="74" mass="8231">MRLGIGSTFEMLLVTVALSLVVLRQRVGNEVVPAGPEVWPGVARRRKKMATEVVSLTSVLSDPEKQHESWLRCD</sequence>
<dbReference type="Proteomes" id="UP000293360">
    <property type="component" value="Unassembled WGS sequence"/>
</dbReference>
<gene>
    <name evidence="2" type="ORF">DL764_001951</name>
</gene>
<keyword evidence="1" id="KW-0732">Signal</keyword>